<dbReference type="InterPro" id="IPR007712">
    <property type="entry name" value="RelE/ParE_toxin"/>
</dbReference>
<proteinExistence type="inferred from homology"/>
<dbReference type="PANTHER" id="PTHR33755:SF7">
    <property type="entry name" value="TOXIN MODULE OF TOXIN-ANTITOXIN SYSTEM RELE_STBE FAMILY"/>
    <property type="match status" value="1"/>
</dbReference>
<evidence type="ECO:0000256" key="1">
    <source>
        <dbReference type="ARBA" id="ARBA00006226"/>
    </source>
</evidence>
<gene>
    <name evidence="3" type="ORF">IMCC12053_3134</name>
</gene>
<organism evidence="3 4">
    <name type="scientific">Celeribacter marinus</name>
    <dbReference type="NCBI Taxonomy" id="1397108"/>
    <lineage>
        <taxon>Bacteria</taxon>
        <taxon>Pseudomonadati</taxon>
        <taxon>Pseudomonadota</taxon>
        <taxon>Alphaproteobacteria</taxon>
        <taxon>Rhodobacterales</taxon>
        <taxon>Roseobacteraceae</taxon>
        <taxon>Celeribacter</taxon>
    </lineage>
</organism>
<dbReference type="PANTHER" id="PTHR33755">
    <property type="entry name" value="TOXIN PARE1-RELATED"/>
    <property type="match status" value="1"/>
</dbReference>
<evidence type="ECO:0000313" key="4">
    <source>
        <dbReference type="Proteomes" id="UP000064920"/>
    </source>
</evidence>
<keyword evidence="2" id="KW-1277">Toxin-antitoxin system</keyword>
<dbReference type="KEGG" id="cmar:IMCC12053_3134"/>
<evidence type="ECO:0000313" key="3">
    <source>
        <dbReference type="EMBL" id="ALI57081.1"/>
    </source>
</evidence>
<dbReference type="PATRIC" id="fig|1397108.4.peg.3229"/>
<dbReference type="OrthoDB" id="121597at2"/>
<evidence type="ECO:0000256" key="2">
    <source>
        <dbReference type="ARBA" id="ARBA00022649"/>
    </source>
</evidence>
<dbReference type="Pfam" id="PF05016">
    <property type="entry name" value="ParE_toxin"/>
    <property type="match status" value="1"/>
</dbReference>
<dbReference type="InterPro" id="IPR035093">
    <property type="entry name" value="RelE/ParE_toxin_dom_sf"/>
</dbReference>
<dbReference type="EMBL" id="CP012023">
    <property type="protein sequence ID" value="ALI57081.1"/>
    <property type="molecule type" value="Genomic_DNA"/>
</dbReference>
<sequence length="96" mass="10925">MPQLIWSPAALRDVERLYNFLAENNPDAARRAAKSIREGMQILRDQPGAGRPVEDMDPEFREWFITFGGSGYVALYRLDVDAAVVLCVRHQREAGY</sequence>
<dbReference type="RefSeq" id="WP_062220587.1">
    <property type="nucleotide sequence ID" value="NZ_CP012023.1"/>
</dbReference>
<dbReference type="Gene3D" id="3.30.2310.20">
    <property type="entry name" value="RelE-like"/>
    <property type="match status" value="1"/>
</dbReference>
<accession>A0A0P0ADL0</accession>
<protein>
    <submittedName>
        <fullName evidence="3">Death on curing protein, Doc toxin</fullName>
    </submittedName>
</protein>
<name>A0A0P0ADL0_9RHOB</name>
<comment type="similarity">
    <text evidence="1">Belongs to the RelE toxin family.</text>
</comment>
<dbReference type="AlphaFoldDB" id="A0A0P0ADL0"/>
<dbReference type="Proteomes" id="UP000064920">
    <property type="component" value="Chromosome"/>
</dbReference>
<dbReference type="InterPro" id="IPR051803">
    <property type="entry name" value="TA_system_RelE-like_toxin"/>
</dbReference>
<reference evidence="3 4" key="1">
    <citation type="submission" date="2015-05" db="EMBL/GenBank/DDBJ databases">
        <authorList>
            <person name="Wang D.B."/>
            <person name="Wang M."/>
        </authorList>
    </citation>
    <scope>NUCLEOTIDE SEQUENCE [LARGE SCALE GENOMIC DNA]</scope>
    <source>
        <strain evidence="3 4">IMCC 12053</strain>
    </source>
</reference>
<keyword evidence="4" id="KW-1185">Reference proteome</keyword>
<dbReference type="STRING" id="1397108.IMCC12053_3134"/>